<feature type="region of interest" description="Disordered" evidence="1">
    <location>
        <begin position="1"/>
        <end position="105"/>
    </location>
</feature>
<accession>A0AAW3A2V0</accession>
<dbReference type="EMBL" id="JBAMZL010000034">
    <property type="protein sequence ID" value="KAL0497723.1"/>
    <property type="molecule type" value="Genomic_DNA"/>
</dbReference>
<organism evidence="2 3">
    <name type="scientific">Leishmania utingensis</name>
    <dbReference type="NCBI Taxonomy" id="653362"/>
    <lineage>
        <taxon>Eukaryota</taxon>
        <taxon>Discoba</taxon>
        <taxon>Euglenozoa</taxon>
        <taxon>Kinetoplastea</taxon>
        <taxon>Metakinetoplastina</taxon>
        <taxon>Trypanosomatida</taxon>
        <taxon>Trypanosomatidae</taxon>
        <taxon>Leishmaniinae</taxon>
        <taxon>Leishmania</taxon>
    </lineage>
</organism>
<keyword evidence="3" id="KW-1185">Reference proteome</keyword>
<protein>
    <submittedName>
        <fullName evidence="2">Uncharacterized protein</fullName>
    </submittedName>
</protein>
<feature type="compositionally biased region" description="Basic and acidic residues" evidence="1">
    <location>
        <begin position="54"/>
        <end position="77"/>
    </location>
</feature>
<evidence type="ECO:0000313" key="3">
    <source>
        <dbReference type="Proteomes" id="UP001482455"/>
    </source>
</evidence>
<dbReference type="AlphaFoldDB" id="A0AAW3A2V0"/>
<dbReference type="Proteomes" id="UP001482455">
    <property type="component" value="Unassembled WGS sequence"/>
</dbReference>
<gene>
    <name evidence="2" type="ORF">Q4I30_006747</name>
</gene>
<reference evidence="2 3" key="1">
    <citation type="submission" date="2024-02" db="EMBL/GenBank/DDBJ databases">
        <title>FIRST GENOME SEQUENCES OF Leishmania (Viannia) shawi, Leishmania (Viannia) lindenbergi AND Leishmania (Viannia) utingensis.</title>
        <authorList>
            <person name="Resadore F."/>
            <person name="Custodio M.G.F."/>
            <person name="Boite M.C."/>
            <person name="Cupolillo E."/>
            <person name="Ferreira G.E.M."/>
        </authorList>
    </citation>
    <scope>NUCLEOTIDE SEQUENCE [LARGE SCALE GENOMIC DNA]</scope>
    <source>
        <strain evidence="2 3">ITUB/BR/1977/M4964</strain>
    </source>
</reference>
<evidence type="ECO:0000313" key="2">
    <source>
        <dbReference type="EMBL" id="KAL0497723.1"/>
    </source>
</evidence>
<name>A0AAW3A2V0_9TRYP</name>
<sequence>MREQRDAAQPPEQRHSTRVGGATEEGDKDGDIVRHSLGASSSTPSPPFPTTEELNERGCEYEGRGLRERTGGKEAFNRSRGSADGTLLLSSSSSRSSRRHSTGAAPTGVVIHAVSDVVVLLIIMELLPQVGLKAGDSMAYVMPASSSGGRVSDPHSCGPQHSPWLRQICSPQHWASLCRVASSALADVCEVRGRHTVRPL</sequence>
<comment type="caution">
    <text evidence="2">The sequence shown here is derived from an EMBL/GenBank/DDBJ whole genome shotgun (WGS) entry which is preliminary data.</text>
</comment>
<evidence type="ECO:0000256" key="1">
    <source>
        <dbReference type="SAM" id="MobiDB-lite"/>
    </source>
</evidence>
<proteinExistence type="predicted"/>